<reference evidence="2" key="1">
    <citation type="journal article" date="2020" name="Cell">
        <title>Large-Scale Comparative Analyses of Tick Genomes Elucidate Their Genetic Diversity and Vector Capacities.</title>
        <authorList>
            <consortium name="Tick Genome and Microbiome Consortium (TIGMIC)"/>
            <person name="Jia N."/>
            <person name="Wang J."/>
            <person name="Shi W."/>
            <person name="Du L."/>
            <person name="Sun Y."/>
            <person name="Zhan W."/>
            <person name="Jiang J.F."/>
            <person name="Wang Q."/>
            <person name="Zhang B."/>
            <person name="Ji P."/>
            <person name="Bell-Sakyi L."/>
            <person name="Cui X.M."/>
            <person name="Yuan T.T."/>
            <person name="Jiang B.G."/>
            <person name="Yang W.F."/>
            <person name="Lam T.T."/>
            <person name="Chang Q.C."/>
            <person name="Ding S.J."/>
            <person name="Wang X.J."/>
            <person name="Zhu J.G."/>
            <person name="Ruan X.D."/>
            <person name="Zhao L."/>
            <person name="Wei J.T."/>
            <person name="Ye R.Z."/>
            <person name="Que T.C."/>
            <person name="Du C.H."/>
            <person name="Zhou Y.H."/>
            <person name="Cheng J.X."/>
            <person name="Dai P.F."/>
            <person name="Guo W.B."/>
            <person name="Han X.H."/>
            <person name="Huang E.J."/>
            <person name="Li L.F."/>
            <person name="Wei W."/>
            <person name="Gao Y.C."/>
            <person name="Liu J.Z."/>
            <person name="Shao H.Z."/>
            <person name="Wang X."/>
            <person name="Wang C.C."/>
            <person name="Yang T.C."/>
            <person name="Huo Q.B."/>
            <person name="Li W."/>
            <person name="Chen H.Y."/>
            <person name="Chen S.E."/>
            <person name="Zhou L.G."/>
            <person name="Ni X.B."/>
            <person name="Tian J.H."/>
            <person name="Sheng Y."/>
            <person name="Liu T."/>
            <person name="Pan Y.S."/>
            <person name="Xia L.Y."/>
            <person name="Li J."/>
            <person name="Zhao F."/>
            <person name="Cao W.C."/>
        </authorList>
    </citation>
    <scope>NUCLEOTIDE SEQUENCE</scope>
    <source>
        <strain evidence="2">Rmic-2018</strain>
    </source>
</reference>
<organism evidence="2 3">
    <name type="scientific">Rhipicephalus microplus</name>
    <name type="common">Cattle tick</name>
    <name type="synonym">Boophilus microplus</name>
    <dbReference type="NCBI Taxonomy" id="6941"/>
    <lineage>
        <taxon>Eukaryota</taxon>
        <taxon>Metazoa</taxon>
        <taxon>Ecdysozoa</taxon>
        <taxon>Arthropoda</taxon>
        <taxon>Chelicerata</taxon>
        <taxon>Arachnida</taxon>
        <taxon>Acari</taxon>
        <taxon>Parasitiformes</taxon>
        <taxon>Ixodida</taxon>
        <taxon>Ixodoidea</taxon>
        <taxon>Ixodidae</taxon>
        <taxon>Rhipicephalinae</taxon>
        <taxon>Rhipicephalus</taxon>
        <taxon>Boophilus</taxon>
    </lineage>
</organism>
<sequence length="273" mass="30540">MEDETTMEHSQDRGEDHQTDLVHVVRRHVSPKTIILRLGTKLHLAKYPTNQVTNTIGVAAGLTASEDNPDDQLLSIITIEDQQILAARHIGNPETILLTVKGATVPKEFKMGLWLTKTQPFHPRAVQCTISLTIGHRADVCPTAHEFTRCETCGQQFPAGQQPGSTAHECEVKCFNYKRPHGARKPRCRKKQQADNLARIAAEKRRLKTTPTDSAEPQKSQESQSRLTKPPKKYDENTLLLLQNRFSALQDSTPNPQPEPRTRSGSLPGYTTK</sequence>
<gene>
    <name evidence="2" type="ORF">HPB51_004842</name>
</gene>
<accession>A0A9J6DL71</accession>
<evidence type="ECO:0000313" key="2">
    <source>
        <dbReference type="EMBL" id="KAH8022755.1"/>
    </source>
</evidence>
<evidence type="ECO:0000256" key="1">
    <source>
        <dbReference type="SAM" id="MobiDB-lite"/>
    </source>
</evidence>
<reference evidence="2" key="2">
    <citation type="submission" date="2021-09" db="EMBL/GenBank/DDBJ databases">
        <authorList>
            <person name="Jia N."/>
            <person name="Wang J."/>
            <person name="Shi W."/>
            <person name="Du L."/>
            <person name="Sun Y."/>
            <person name="Zhan W."/>
            <person name="Jiang J."/>
            <person name="Wang Q."/>
            <person name="Zhang B."/>
            <person name="Ji P."/>
            <person name="Sakyi L.B."/>
            <person name="Cui X."/>
            <person name="Yuan T."/>
            <person name="Jiang B."/>
            <person name="Yang W."/>
            <person name="Lam T.T.-Y."/>
            <person name="Chang Q."/>
            <person name="Ding S."/>
            <person name="Wang X."/>
            <person name="Zhu J."/>
            <person name="Ruan X."/>
            <person name="Zhao L."/>
            <person name="Wei J."/>
            <person name="Que T."/>
            <person name="Du C."/>
            <person name="Cheng J."/>
            <person name="Dai P."/>
            <person name="Han X."/>
            <person name="Huang E."/>
            <person name="Gao Y."/>
            <person name="Liu J."/>
            <person name="Shao H."/>
            <person name="Ye R."/>
            <person name="Li L."/>
            <person name="Wei W."/>
            <person name="Wang X."/>
            <person name="Wang C."/>
            <person name="Huo Q."/>
            <person name="Li W."/>
            <person name="Guo W."/>
            <person name="Chen H."/>
            <person name="Chen S."/>
            <person name="Zhou L."/>
            <person name="Zhou L."/>
            <person name="Ni X."/>
            <person name="Tian J."/>
            <person name="Zhou Y."/>
            <person name="Sheng Y."/>
            <person name="Liu T."/>
            <person name="Pan Y."/>
            <person name="Xia L."/>
            <person name="Li J."/>
            <person name="Zhao F."/>
            <person name="Cao W."/>
        </authorList>
    </citation>
    <scope>NUCLEOTIDE SEQUENCE</scope>
    <source>
        <strain evidence="2">Rmic-2018</strain>
        <tissue evidence="2">Larvae</tissue>
    </source>
</reference>
<dbReference type="AlphaFoldDB" id="A0A9J6DL71"/>
<protein>
    <submittedName>
        <fullName evidence="2">Uncharacterized protein</fullName>
    </submittedName>
</protein>
<keyword evidence="3" id="KW-1185">Reference proteome</keyword>
<feature type="compositionally biased region" description="Polar residues" evidence="1">
    <location>
        <begin position="240"/>
        <end position="254"/>
    </location>
</feature>
<dbReference type="EMBL" id="JABSTU010000008">
    <property type="protein sequence ID" value="KAH8022755.1"/>
    <property type="molecule type" value="Genomic_DNA"/>
</dbReference>
<feature type="compositionally biased region" description="Polar residues" evidence="1">
    <location>
        <begin position="209"/>
        <end position="227"/>
    </location>
</feature>
<feature type="region of interest" description="Disordered" evidence="1">
    <location>
        <begin position="203"/>
        <end position="273"/>
    </location>
</feature>
<comment type="caution">
    <text evidence="2">The sequence shown here is derived from an EMBL/GenBank/DDBJ whole genome shotgun (WGS) entry which is preliminary data.</text>
</comment>
<proteinExistence type="predicted"/>
<feature type="compositionally biased region" description="Polar residues" evidence="1">
    <location>
        <begin position="263"/>
        <end position="273"/>
    </location>
</feature>
<name>A0A9J6DL71_RHIMP</name>
<evidence type="ECO:0000313" key="3">
    <source>
        <dbReference type="Proteomes" id="UP000821866"/>
    </source>
</evidence>
<dbReference type="Proteomes" id="UP000821866">
    <property type="component" value="Chromosome 6"/>
</dbReference>